<evidence type="ECO:0000256" key="2">
    <source>
        <dbReference type="SAM" id="Phobius"/>
    </source>
</evidence>
<proteinExistence type="predicted"/>
<feature type="transmembrane region" description="Helical" evidence="2">
    <location>
        <begin position="37"/>
        <end position="59"/>
    </location>
</feature>
<comment type="caution">
    <text evidence="3">The sequence shown here is derived from an EMBL/GenBank/DDBJ whole genome shotgun (WGS) entry which is preliminary data.</text>
</comment>
<keyword evidence="2" id="KW-0812">Transmembrane</keyword>
<dbReference type="Proteomes" id="UP000635606">
    <property type="component" value="Unassembled WGS sequence"/>
</dbReference>
<evidence type="ECO:0000256" key="1">
    <source>
        <dbReference type="SAM" id="MobiDB-lite"/>
    </source>
</evidence>
<feature type="region of interest" description="Disordered" evidence="1">
    <location>
        <begin position="128"/>
        <end position="157"/>
    </location>
</feature>
<sequence>MRMRDVVDTVTQDPPPLRYGVDDIVASGERAQRRRRFVRAGAGAASVVVALGVAAAVVVPSLSAGPDGTGVSTPDAPAAPAAAPAGPAAPFTFTFTAYQVGRLSVAAPITVSTSYQLASVYAEGLVSNDKPVEPSTEEPSGPQKGDPGYRPDPNPTKQLSAYLAVYRPGAYDATKLAGATPVTVAGRPGLEATSTGGSWDMERTLAWQYADDAWAVISSLSDDVNHPSADALRQLAAGLRTELRTPAKLPVKLSYVPAGYGLTEVGMKATTGLNGVVSARSGDFGGLLFSKPALPTTGLTGPYTGPDGGNPAGSFAMYIVPARNSNQQPAPGITCLNGFCNRWFAGNTVKVQVSSEGLLPNAEMRRILEGVTLADVQNVTTWTEATASIPA</sequence>
<gene>
    <name evidence="3" type="ORF">Voc01_080690</name>
</gene>
<accession>A0A8J4EID4</accession>
<keyword evidence="2" id="KW-0472">Membrane</keyword>
<name>A0A8J4EID4_9ACTN</name>
<keyword evidence="4" id="KW-1185">Reference proteome</keyword>
<protein>
    <submittedName>
        <fullName evidence="3">Uncharacterized protein</fullName>
    </submittedName>
</protein>
<organism evidence="3 4">
    <name type="scientific">Virgisporangium ochraceum</name>
    <dbReference type="NCBI Taxonomy" id="65505"/>
    <lineage>
        <taxon>Bacteria</taxon>
        <taxon>Bacillati</taxon>
        <taxon>Actinomycetota</taxon>
        <taxon>Actinomycetes</taxon>
        <taxon>Micromonosporales</taxon>
        <taxon>Micromonosporaceae</taxon>
        <taxon>Virgisporangium</taxon>
    </lineage>
</organism>
<keyword evidence="2" id="KW-1133">Transmembrane helix</keyword>
<evidence type="ECO:0000313" key="3">
    <source>
        <dbReference type="EMBL" id="GIJ73152.1"/>
    </source>
</evidence>
<evidence type="ECO:0000313" key="4">
    <source>
        <dbReference type="Proteomes" id="UP000635606"/>
    </source>
</evidence>
<dbReference type="EMBL" id="BOPH01000110">
    <property type="protein sequence ID" value="GIJ73152.1"/>
    <property type="molecule type" value="Genomic_DNA"/>
</dbReference>
<dbReference type="AlphaFoldDB" id="A0A8J4EID4"/>
<reference evidence="3" key="1">
    <citation type="submission" date="2021-01" db="EMBL/GenBank/DDBJ databases">
        <title>Whole genome shotgun sequence of Virgisporangium ochraceum NBRC 16418.</title>
        <authorList>
            <person name="Komaki H."/>
            <person name="Tamura T."/>
        </authorList>
    </citation>
    <scope>NUCLEOTIDE SEQUENCE</scope>
    <source>
        <strain evidence="3">NBRC 16418</strain>
    </source>
</reference>